<dbReference type="Pfam" id="PF00754">
    <property type="entry name" value="F5_F8_type_C"/>
    <property type="match status" value="1"/>
</dbReference>
<evidence type="ECO:0000313" key="2">
    <source>
        <dbReference type="EMBL" id="EIL87790.1"/>
    </source>
</evidence>
<sequence>MAASAAFRQPLPPRGKSFMGIFMRLAVLLVSAWVPFALWAGGMNDGGAARSTPVVAADSVPTMLPQTAIARRYFGNDAPWYENNIPFFDSPDAKTNQIYYYRWEVFRAHIRAVGAQGNLFTEFLQDMTWDRDPYSTLNDSAIFPIYDGRWLRDRSYLDDWISYLWTGGGNNRHFSESIADATWQRYEVDGDAAFATRFLPSMEQTYNLWDDHYDFDKHLYWIEPLLDATEYSIASIDASGGKDGFRGGDAFRPSINSYMFANARAISRLAALAGDDTSASRYAARADDLRRHVEQHLWSAELDHFIDRYKVDNSFVHYWDPVGGRELAGYTPWTFGLVDDPKYAVAWAHALKADQLRGPYGLRTVEPSYKHYMQQYRYDEATGLRECQWNGPVWPFQTTQALIGLANLLNSTSQTVITRADYMSLLKQYTELHYVDGHPDIQEDYDPATGKPIVGLPRSHHYYHSAYDDLIITGLVGIRPRADNVLEVNPLLPRDASDPNAMAWFALENAPYHGHLVSVLYDRDGSHYHRGAGLQVFIDGRKVASSPVLARLTAPIDQAPLPPVTRHVDLAVNLVGDGFPQPSASVNGDDKKVLRQSIDGRLWFFPQIQEGWTTQGAADKPQWYALDFGTPTTIASSQIFFLDDATHFAAPASYAIQYFKDGAWHAVSSEPVGKPLANGVNALGWAPVTARRFRVLFTPPADQRAVRLLEWKLYASAPVHRLVGVTRRP</sequence>
<dbReference type="InterPro" id="IPR008979">
    <property type="entry name" value="Galactose-bd-like_sf"/>
</dbReference>
<reference evidence="2 3" key="1">
    <citation type="journal article" date="2012" name="J. Bacteriol.">
        <title>Genome sequences for six rhodanobacter strains, isolated from soils and the terrestrial subsurface, with variable denitrification capabilities.</title>
        <authorList>
            <person name="Kostka J.E."/>
            <person name="Green S.J."/>
            <person name="Rishishwar L."/>
            <person name="Prakash O."/>
            <person name="Katz L.S."/>
            <person name="Marino-Ramirez L."/>
            <person name="Jordan I.K."/>
            <person name="Munk C."/>
            <person name="Ivanova N."/>
            <person name="Mikhailova N."/>
            <person name="Watson D.B."/>
            <person name="Brown S.D."/>
            <person name="Palumbo A.V."/>
            <person name="Brooks S.C."/>
        </authorList>
    </citation>
    <scope>NUCLEOTIDE SEQUENCE [LARGE SCALE GENOMIC DNA]</scope>
    <source>
        <strain evidence="3">Jip2T</strain>
    </source>
</reference>
<accession>I4VKP9</accession>
<dbReference type="STRING" id="1163408.UU9_14915"/>
<dbReference type="SUPFAM" id="SSF48208">
    <property type="entry name" value="Six-hairpin glycosidases"/>
    <property type="match status" value="1"/>
</dbReference>
<dbReference type="InterPro" id="IPR008928">
    <property type="entry name" value="6-hairpin_glycosidase_sf"/>
</dbReference>
<name>I4VKP9_9GAMM</name>
<dbReference type="Proteomes" id="UP000004210">
    <property type="component" value="Unassembled WGS sequence"/>
</dbReference>
<dbReference type="AlphaFoldDB" id="I4VKP9"/>
<organism evidence="2 3">
    <name type="scientific">Rhodanobacter fulvus Jip2</name>
    <dbReference type="NCBI Taxonomy" id="1163408"/>
    <lineage>
        <taxon>Bacteria</taxon>
        <taxon>Pseudomonadati</taxon>
        <taxon>Pseudomonadota</taxon>
        <taxon>Gammaproteobacteria</taxon>
        <taxon>Lysobacterales</taxon>
        <taxon>Rhodanobacteraceae</taxon>
        <taxon>Rhodanobacter</taxon>
    </lineage>
</organism>
<evidence type="ECO:0000259" key="1">
    <source>
        <dbReference type="PROSITE" id="PS50022"/>
    </source>
</evidence>
<proteinExistence type="predicted"/>
<dbReference type="Gene3D" id="2.60.120.260">
    <property type="entry name" value="Galactose-binding domain-like"/>
    <property type="match status" value="1"/>
</dbReference>
<dbReference type="SUPFAM" id="SSF49785">
    <property type="entry name" value="Galactose-binding domain-like"/>
    <property type="match status" value="1"/>
</dbReference>
<dbReference type="PATRIC" id="fig|1163408.3.peg.3028"/>
<dbReference type="InterPro" id="IPR012341">
    <property type="entry name" value="6hp_glycosidase-like_sf"/>
</dbReference>
<gene>
    <name evidence="2" type="ORF">UU9_14915</name>
</gene>
<feature type="domain" description="F5/8 type C" evidence="1">
    <location>
        <begin position="612"/>
        <end position="716"/>
    </location>
</feature>
<dbReference type="eggNOG" id="COG3408">
    <property type="taxonomic scope" value="Bacteria"/>
</dbReference>
<dbReference type="Pfam" id="PF22422">
    <property type="entry name" value="MGH1-like_GH"/>
    <property type="match status" value="1"/>
</dbReference>
<protein>
    <recommendedName>
        <fullName evidence="1">F5/8 type C domain-containing protein</fullName>
    </recommendedName>
</protein>
<dbReference type="PROSITE" id="PS50022">
    <property type="entry name" value="FA58C_3"/>
    <property type="match status" value="1"/>
</dbReference>
<dbReference type="EMBL" id="AJXU01000068">
    <property type="protein sequence ID" value="EIL87790.1"/>
    <property type="molecule type" value="Genomic_DNA"/>
</dbReference>
<comment type="caution">
    <text evidence="2">The sequence shown here is derived from an EMBL/GenBank/DDBJ whole genome shotgun (WGS) entry which is preliminary data.</text>
</comment>
<dbReference type="InterPro" id="IPR000421">
    <property type="entry name" value="FA58C"/>
</dbReference>
<dbReference type="GO" id="GO:0005975">
    <property type="term" value="P:carbohydrate metabolic process"/>
    <property type="evidence" value="ECO:0007669"/>
    <property type="project" value="InterPro"/>
</dbReference>
<dbReference type="Gene3D" id="1.50.10.10">
    <property type="match status" value="1"/>
</dbReference>
<evidence type="ECO:0000313" key="3">
    <source>
        <dbReference type="Proteomes" id="UP000004210"/>
    </source>
</evidence>
<keyword evidence="3" id="KW-1185">Reference proteome</keyword>
<dbReference type="InterPro" id="IPR054491">
    <property type="entry name" value="MGH1-like_GH"/>
</dbReference>